<evidence type="ECO:0000256" key="1">
    <source>
        <dbReference type="ARBA" id="ARBA00004141"/>
    </source>
</evidence>
<accession>A0AA96Y2V3</accession>
<dbReference type="Gene3D" id="3.30.750.24">
    <property type="entry name" value="STAS domain"/>
    <property type="match status" value="1"/>
</dbReference>
<dbReference type="PANTHER" id="PTHR43310:SF2">
    <property type="entry name" value="SLC26A_SULP TRANSPORTER DOMAIN-CONTAINING PROTEIN"/>
    <property type="match status" value="1"/>
</dbReference>
<dbReference type="SUPFAM" id="SSF51206">
    <property type="entry name" value="cAMP-binding domain-like"/>
    <property type="match status" value="1"/>
</dbReference>
<feature type="transmembrane region" description="Helical" evidence="5">
    <location>
        <begin position="275"/>
        <end position="298"/>
    </location>
</feature>
<evidence type="ECO:0000256" key="5">
    <source>
        <dbReference type="SAM" id="Phobius"/>
    </source>
</evidence>
<protein>
    <submittedName>
        <fullName evidence="8">Cyclic nucleotide-binding domain-containing protein</fullName>
    </submittedName>
</protein>
<feature type="transmembrane region" description="Helical" evidence="5">
    <location>
        <begin position="51"/>
        <end position="70"/>
    </location>
</feature>
<comment type="subcellular location">
    <subcellularLocation>
        <location evidence="1">Membrane</location>
        <topology evidence="1">Multi-pass membrane protein</topology>
    </subcellularLocation>
</comment>
<dbReference type="InterPro" id="IPR002645">
    <property type="entry name" value="STAS_dom"/>
</dbReference>
<keyword evidence="2 5" id="KW-0812">Transmembrane</keyword>
<dbReference type="EMBL" id="CP053540">
    <property type="protein sequence ID" value="WOB42661.1"/>
    <property type="molecule type" value="Genomic_DNA"/>
</dbReference>
<dbReference type="Pfam" id="PF00027">
    <property type="entry name" value="cNMP_binding"/>
    <property type="match status" value="1"/>
</dbReference>
<feature type="transmembrane region" description="Helical" evidence="5">
    <location>
        <begin position="340"/>
        <end position="359"/>
    </location>
</feature>
<evidence type="ECO:0000256" key="4">
    <source>
        <dbReference type="ARBA" id="ARBA00023136"/>
    </source>
</evidence>
<feature type="transmembrane region" description="Helical" evidence="5">
    <location>
        <begin position="186"/>
        <end position="202"/>
    </location>
</feature>
<feature type="transmembrane region" description="Helical" evidence="5">
    <location>
        <begin position="77"/>
        <end position="97"/>
    </location>
</feature>
<evidence type="ECO:0000313" key="8">
    <source>
        <dbReference type="EMBL" id="WOB42661.1"/>
    </source>
</evidence>
<feature type="transmembrane region" description="Helical" evidence="5">
    <location>
        <begin position="209"/>
        <end position="226"/>
    </location>
</feature>
<dbReference type="InterPro" id="IPR052706">
    <property type="entry name" value="Membrane-Transporter-like"/>
</dbReference>
<dbReference type="InterPro" id="IPR011547">
    <property type="entry name" value="SLC26A/SulP_dom"/>
</dbReference>
<dbReference type="AlphaFoldDB" id="A0AA96Y2V3"/>
<dbReference type="InterPro" id="IPR036513">
    <property type="entry name" value="STAS_dom_sf"/>
</dbReference>
<feature type="transmembrane region" description="Helical" evidence="5">
    <location>
        <begin position="366"/>
        <end position="389"/>
    </location>
</feature>
<keyword evidence="4 5" id="KW-0472">Membrane</keyword>
<dbReference type="CDD" id="cd07042">
    <property type="entry name" value="STAS_SulP_like_sulfate_transporter"/>
    <property type="match status" value="1"/>
</dbReference>
<evidence type="ECO:0000259" key="6">
    <source>
        <dbReference type="PROSITE" id="PS50042"/>
    </source>
</evidence>
<evidence type="ECO:0000259" key="7">
    <source>
        <dbReference type="PROSITE" id="PS50801"/>
    </source>
</evidence>
<dbReference type="InterPro" id="IPR018490">
    <property type="entry name" value="cNMP-bd_dom_sf"/>
</dbReference>
<feature type="transmembrane region" description="Helical" evidence="5">
    <location>
        <begin position="109"/>
        <end position="131"/>
    </location>
</feature>
<feature type="transmembrane region" description="Helical" evidence="5">
    <location>
        <begin position="143"/>
        <end position="166"/>
    </location>
</feature>
<feature type="transmembrane region" description="Helical" evidence="5">
    <location>
        <begin position="401"/>
        <end position="434"/>
    </location>
</feature>
<dbReference type="RefSeq" id="WP_316791378.1">
    <property type="nucleotide sequence ID" value="NZ_CP053540.1"/>
</dbReference>
<sequence>MNPLLERLRTMPMQVLVSEMTAGLLMGLVLTTDAIAVGLILMAGLPSGAQSVGILMALLSTAVTGVVVTLGSRLPIAVVGPSVEAAAILSVAAGAIHRELSQSGASGSSLPTVWALVGLSSVLTGLVLWSIGRFRWSRFLQFVPYPVLGGFLAGIGWLVVQVGFSLVANGAEGMDLVYQVLQSETLLKLLPGLGLMAVLMALERWFDHFLVLPLCLLGAIALSHGVRLGLGVPLEAAIADGWFLSPLRDSFVIQNVEGNFFSQIHLPTLMQHSGALVGIVLLVPLVLMFEAVGIELALKQETNIDQTLKVNGIANMLIGLGGGSLSHLDLANTLIHQKAGATLRLAGLVAAGCILLALLSRNLLAYLPTFVVFSLTVLAGLDLLVEWLYQSWFRLSRMEYGLVFGIFLVISAVDFLLGIGLGILAACVVFVVNYSRVQAERYRLSGADHPSSVQRSPVLQQILQAEGKQIEILRLQGYLFFGTTTQLLSQVRQRADDPDLMPLRFLVLDFRRVSGMDSSAVLSFVKLRQLAVQHSFQLVFSEVRSPLERQLRQGGCLEEEDSVCHLFAELDRGVEWCENQILLTIPLRRQRSLPLALQLQNWFPHLDDASALMDYLEEISGEVGYLLFRHGDAPDGLFLIESGQISIILELADGTTQRLQTVGAGNIVGERSLYACIPHTSSAVAEKPCTLYWLSAQALGRMEDEAPTLAAAFHRFVLHRLTEQLIHREQTLKRLLEDA</sequence>
<dbReference type="CDD" id="cd00038">
    <property type="entry name" value="CAP_ED"/>
    <property type="match status" value="1"/>
</dbReference>
<dbReference type="SUPFAM" id="SSF52091">
    <property type="entry name" value="SpoIIaa-like"/>
    <property type="match status" value="1"/>
</dbReference>
<feature type="domain" description="STAS" evidence="7">
    <location>
        <begin position="472"/>
        <end position="577"/>
    </location>
</feature>
<gene>
    <name evidence="8" type="ORF">HNI00_05445</name>
</gene>
<organism evidence="8">
    <name type="scientific">Thermoleptolyngbya oregonensis NK1-22</name>
    <dbReference type="NCBI Taxonomy" id="2547457"/>
    <lineage>
        <taxon>Bacteria</taxon>
        <taxon>Bacillati</taxon>
        <taxon>Cyanobacteriota</taxon>
        <taxon>Cyanophyceae</taxon>
        <taxon>Oculatellales</taxon>
        <taxon>Oculatellaceae</taxon>
        <taxon>Thermoleptolyngbya</taxon>
    </lineage>
</organism>
<dbReference type="PROSITE" id="PS50801">
    <property type="entry name" value="STAS"/>
    <property type="match status" value="1"/>
</dbReference>
<dbReference type="Pfam" id="PF01740">
    <property type="entry name" value="STAS"/>
    <property type="match status" value="1"/>
</dbReference>
<dbReference type="PANTHER" id="PTHR43310">
    <property type="entry name" value="SULFATE TRANSPORTER YBAR-RELATED"/>
    <property type="match status" value="1"/>
</dbReference>
<keyword evidence="3 5" id="KW-1133">Transmembrane helix</keyword>
<proteinExistence type="predicted"/>
<feature type="transmembrane region" description="Helical" evidence="5">
    <location>
        <begin position="21"/>
        <end position="45"/>
    </location>
</feature>
<dbReference type="KEGG" id="tog:HNI00_05445"/>
<evidence type="ECO:0000256" key="3">
    <source>
        <dbReference type="ARBA" id="ARBA00022989"/>
    </source>
</evidence>
<feature type="domain" description="Cyclic nucleotide-binding" evidence="6">
    <location>
        <begin position="612"/>
        <end position="702"/>
    </location>
</feature>
<evidence type="ECO:0000256" key="2">
    <source>
        <dbReference type="ARBA" id="ARBA00022692"/>
    </source>
</evidence>
<dbReference type="PROSITE" id="PS50042">
    <property type="entry name" value="CNMP_BINDING_3"/>
    <property type="match status" value="1"/>
</dbReference>
<dbReference type="InterPro" id="IPR014710">
    <property type="entry name" value="RmlC-like_jellyroll"/>
</dbReference>
<feature type="transmembrane region" description="Helical" evidence="5">
    <location>
        <begin position="310"/>
        <end position="328"/>
    </location>
</feature>
<dbReference type="Gene3D" id="2.60.120.10">
    <property type="entry name" value="Jelly Rolls"/>
    <property type="match status" value="1"/>
</dbReference>
<dbReference type="GO" id="GO:0016020">
    <property type="term" value="C:membrane"/>
    <property type="evidence" value="ECO:0007669"/>
    <property type="project" value="UniProtKB-SubCell"/>
</dbReference>
<dbReference type="InterPro" id="IPR000595">
    <property type="entry name" value="cNMP-bd_dom"/>
</dbReference>
<reference evidence="8" key="1">
    <citation type="submission" date="2020-05" db="EMBL/GenBank/DDBJ databases">
        <authorList>
            <person name="Zhu T."/>
            <person name="Keshari N."/>
            <person name="Lu X."/>
        </authorList>
    </citation>
    <scope>NUCLEOTIDE SEQUENCE</scope>
    <source>
        <strain evidence="8">NK1-22</strain>
    </source>
</reference>
<name>A0AA96Y2V3_9CYAN</name>
<dbReference type="Pfam" id="PF00916">
    <property type="entry name" value="Sulfate_transp"/>
    <property type="match status" value="1"/>
</dbReference>
<dbReference type="SMART" id="SM00100">
    <property type="entry name" value="cNMP"/>
    <property type="match status" value="1"/>
</dbReference>